<evidence type="ECO:0000313" key="3">
    <source>
        <dbReference type="Proteomes" id="UP001164743"/>
    </source>
</evidence>
<evidence type="ECO:0000313" key="2">
    <source>
        <dbReference type="EMBL" id="WAQ84704.1"/>
    </source>
</evidence>
<proteinExistence type="predicted"/>
<protein>
    <submittedName>
        <fullName evidence="2">Uncharacterized protein</fullName>
    </submittedName>
</protein>
<dbReference type="GeneID" id="77809915"/>
<accession>A0ABY7CHI2</accession>
<gene>
    <name evidence="2" type="ORF">PtA15_5A277</name>
</gene>
<evidence type="ECO:0000256" key="1">
    <source>
        <dbReference type="SAM" id="MobiDB-lite"/>
    </source>
</evidence>
<reference evidence="2" key="1">
    <citation type="submission" date="2022-10" db="EMBL/GenBank/DDBJ databases">
        <title>Puccinia triticina Genome sequencing and assembly.</title>
        <authorList>
            <person name="Li C."/>
        </authorList>
    </citation>
    <scope>NUCLEOTIDE SEQUENCE</scope>
    <source>
        <strain evidence="2">Pt15</strain>
    </source>
</reference>
<dbReference type="Proteomes" id="UP001164743">
    <property type="component" value="Chromosome 5A"/>
</dbReference>
<feature type="compositionally biased region" description="Polar residues" evidence="1">
    <location>
        <begin position="113"/>
        <end position="129"/>
    </location>
</feature>
<dbReference type="RefSeq" id="XP_053020259.1">
    <property type="nucleotide sequence ID" value="XM_053169020.1"/>
</dbReference>
<organism evidence="2 3">
    <name type="scientific">Puccinia triticina</name>
    <dbReference type="NCBI Taxonomy" id="208348"/>
    <lineage>
        <taxon>Eukaryota</taxon>
        <taxon>Fungi</taxon>
        <taxon>Dikarya</taxon>
        <taxon>Basidiomycota</taxon>
        <taxon>Pucciniomycotina</taxon>
        <taxon>Pucciniomycetes</taxon>
        <taxon>Pucciniales</taxon>
        <taxon>Pucciniaceae</taxon>
        <taxon>Puccinia</taxon>
    </lineage>
</organism>
<name>A0ABY7CHI2_9BASI</name>
<feature type="region of interest" description="Disordered" evidence="1">
    <location>
        <begin position="86"/>
        <end position="129"/>
    </location>
</feature>
<dbReference type="EMBL" id="CP110425">
    <property type="protein sequence ID" value="WAQ84704.1"/>
    <property type="molecule type" value="Genomic_DNA"/>
</dbReference>
<keyword evidence="3" id="KW-1185">Reference proteome</keyword>
<sequence length="129" mass="14005">MTYSALVAPVSWQSQWLVSAGFGRLLRSSWSKISPASSSKTSYVNLDGKTVLMIRFLTAASVGYSLHNGHQRNKSAANMGYCPQKADEKWEGHAPARVTNPPRHSHPDRLPNLSHSSSGTNTSAEAGHE</sequence>